<evidence type="ECO:0000313" key="1">
    <source>
        <dbReference type="EMBL" id="KIG13951.1"/>
    </source>
</evidence>
<gene>
    <name evidence="1" type="ORF">DB30_07367</name>
</gene>
<organism evidence="1 2">
    <name type="scientific">Enhygromyxa salina</name>
    <dbReference type="NCBI Taxonomy" id="215803"/>
    <lineage>
        <taxon>Bacteria</taxon>
        <taxon>Pseudomonadati</taxon>
        <taxon>Myxococcota</taxon>
        <taxon>Polyangia</taxon>
        <taxon>Nannocystales</taxon>
        <taxon>Nannocystaceae</taxon>
        <taxon>Enhygromyxa</taxon>
    </lineage>
</organism>
<dbReference type="AlphaFoldDB" id="A0A0C2CRY9"/>
<sequence>MIVLAVITIVATLAFVGLRNNQWEGAYLRFTDDLVGTMIQARNRAIDDQTIVRVEVSQDRLEVFWIDPDDPPPDPTVAGTGTLMWGNYRDRVDGGLIADQACITGMEPGISAPSEGNAGVLPVACGTDLPKSILFQPDGSFALENDPLPDTGMTLVVQDASSPQVYYSIIEMFPGGLIRKFDEIPAP</sequence>
<protein>
    <recommendedName>
        <fullName evidence="3">General secretion pathway GspH domain-containing protein</fullName>
    </recommendedName>
</protein>
<name>A0A0C2CRY9_9BACT</name>
<evidence type="ECO:0000313" key="2">
    <source>
        <dbReference type="Proteomes" id="UP000031599"/>
    </source>
</evidence>
<evidence type="ECO:0008006" key="3">
    <source>
        <dbReference type="Google" id="ProtNLM"/>
    </source>
</evidence>
<dbReference type="Proteomes" id="UP000031599">
    <property type="component" value="Unassembled WGS sequence"/>
</dbReference>
<proteinExistence type="predicted"/>
<accession>A0A0C2CRY9</accession>
<dbReference type="EMBL" id="JMCC02000083">
    <property type="protein sequence ID" value="KIG13951.1"/>
    <property type="molecule type" value="Genomic_DNA"/>
</dbReference>
<comment type="caution">
    <text evidence="1">The sequence shown here is derived from an EMBL/GenBank/DDBJ whole genome shotgun (WGS) entry which is preliminary data.</text>
</comment>
<reference evidence="1 2" key="1">
    <citation type="submission" date="2014-12" db="EMBL/GenBank/DDBJ databases">
        <title>Genome assembly of Enhygromyxa salina DSM 15201.</title>
        <authorList>
            <person name="Sharma G."/>
            <person name="Subramanian S."/>
        </authorList>
    </citation>
    <scope>NUCLEOTIDE SEQUENCE [LARGE SCALE GENOMIC DNA]</scope>
    <source>
        <strain evidence="1 2">DSM 15201</strain>
    </source>
</reference>